<dbReference type="Pfam" id="PF13417">
    <property type="entry name" value="GST_N_3"/>
    <property type="match status" value="1"/>
</dbReference>
<dbReference type="GO" id="GO:0016740">
    <property type="term" value="F:transferase activity"/>
    <property type="evidence" value="ECO:0007669"/>
    <property type="project" value="UniProtKB-KW"/>
</dbReference>
<evidence type="ECO:0000256" key="4">
    <source>
        <dbReference type="ARBA" id="ARBA00019474"/>
    </source>
</evidence>
<organism evidence="20">
    <name type="scientific">Hyalomma excavatum</name>
    <dbReference type="NCBI Taxonomy" id="257692"/>
    <lineage>
        <taxon>Eukaryota</taxon>
        <taxon>Metazoa</taxon>
        <taxon>Ecdysozoa</taxon>
        <taxon>Arthropoda</taxon>
        <taxon>Chelicerata</taxon>
        <taxon>Arachnida</taxon>
        <taxon>Acari</taxon>
        <taxon>Parasitiformes</taxon>
        <taxon>Ixodida</taxon>
        <taxon>Ixodoidea</taxon>
        <taxon>Ixodidae</taxon>
        <taxon>Hyalomminae</taxon>
        <taxon>Hyalomma</taxon>
    </lineage>
</organism>
<keyword evidence="7" id="KW-0643">Prostaglandin biosynthesis</keyword>
<dbReference type="PANTHER" id="PTHR12782:SF5">
    <property type="entry name" value="PROSTAGLANDIN E SYNTHASE 2"/>
    <property type="match status" value="1"/>
</dbReference>
<dbReference type="PROSITE" id="PS00195">
    <property type="entry name" value="GLUTAREDOXIN_1"/>
    <property type="match status" value="1"/>
</dbReference>
<comment type="pathway">
    <text evidence="1">Lipid metabolism; prostaglandin biosynthesis.</text>
</comment>
<comment type="subcellular location">
    <subcellularLocation>
        <location evidence="18">Endomembrane system</location>
        <topology evidence="18">Single-pass membrane protein</topology>
    </subcellularLocation>
</comment>
<evidence type="ECO:0000256" key="3">
    <source>
        <dbReference type="ARBA" id="ARBA00012203"/>
    </source>
</evidence>
<evidence type="ECO:0000256" key="13">
    <source>
        <dbReference type="ARBA" id="ARBA00023160"/>
    </source>
</evidence>
<comment type="catalytic activity">
    <reaction evidence="16">
        <text>prostaglandin H2 = prostaglandin E2</text>
        <dbReference type="Rhea" id="RHEA:12893"/>
        <dbReference type="ChEBI" id="CHEBI:57405"/>
        <dbReference type="ChEBI" id="CHEBI:606564"/>
        <dbReference type="EC" id="5.3.99.3"/>
    </reaction>
    <physiologicalReaction direction="left-to-right" evidence="16">
        <dbReference type="Rhea" id="RHEA:12894"/>
    </physiologicalReaction>
</comment>
<evidence type="ECO:0000256" key="7">
    <source>
        <dbReference type="ARBA" id="ARBA00022585"/>
    </source>
</evidence>
<dbReference type="SUPFAM" id="SSF52833">
    <property type="entry name" value="Thioredoxin-like"/>
    <property type="match status" value="1"/>
</dbReference>
<keyword evidence="11" id="KW-0443">Lipid metabolism</keyword>
<evidence type="ECO:0000256" key="15">
    <source>
        <dbReference type="ARBA" id="ARBA00023930"/>
    </source>
</evidence>
<dbReference type="CDD" id="cd03040">
    <property type="entry name" value="GST_N_mPGES2"/>
    <property type="match status" value="1"/>
</dbReference>
<keyword evidence="10" id="KW-1133">Transmembrane helix</keyword>
<dbReference type="UniPathway" id="UPA00662"/>
<dbReference type="InterPro" id="IPR040079">
    <property type="entry name" value="Glutathione_S-Trfase"/>
</dbReference>
<evidence type="ECO:0000256" key="16">
    <source>
        <dbReference type="ARBA" id="ARBA00023931"/>
    </source>
</evidence>
<evidence type="ECO:0000256" key="14">
    <source>
        <dbReference type="ARBA" id="ARBA00023235"/>
    </source>
</evidence>
<dbReference type="CDD" id="cd03197">
    <property type="entry name" value="GST_C_mPGES2"/>
    <property type="match status" value="1"/>
</dbReference>
<dbReference type="SFLD" id="SFLDG01203">
    <property type="entry name" value="Prostaglandin_E_synthase_like1"/>
    <property type="match status" value="1"/>
</dbReference>
<evidence type="ECO:0000256" key="8">
    <source>
        <dbReference type="ARBA" id="ARBA00022692"/>
    </source>
</evidence>
<evidence type="ECO:0000256" key="10">
    <source>
        <dbReference type="ARBA" id="ARBA00022989"/>
    </source>
</evidence>
<reference evidence="20" key="1">
    <citation type="journal article" date="2017" name="Ticks Tick Borne Dis.">
        <title>An insight into the sialome of Hyalomma excavatum.</title>
        <authorList>
            <person name="Ribeiro J.M."/>
            <person name="Slovak M."/>
            <person name="Francischetti I.M."/>
        </authorList>
    </citation>
    <scope>NUCLEOTIDE SEQUENCE</scope>
    <source>
        <strain evidence="20">Samish</strain>
        <tissue evidence="20">Salivary glands</tissue>
    </source>
</reference>
<evidence type="ECO:0000259" key="19">
    <source>
        <dbReference type="Pfam" id="PF13417"/>
    </source>
</evidence>
<comment type="catalytic activity">
    <reaction evidence="15">
        <text>prostaglandin H2 = (12S)-hydroxy-(5Z,8E,10E)-heptadecatrienoate + malonaldehyde</text>
        <dbReference type="Rhea" id="RHEA:48644"/>
        <dbReference type="ChEBI" id="CHEBI:57405"/>
        <dbReference type="ChEBI" id="CHEBI:90694"/>
        <dbReference type="ChEBI" id="CHEBI:566274"/>
    </reaction>
    <physiologicalReaction direction="left-to-right" evidence="15">
        <dbReference type="Rhea" id="RHEA:48645"/>
    </physiologicalReaction>
</comment>
<keyword evidence="12" id="KW-0472">Membrane</keyword>
<evidence type="ECO:0000256" key="1">
    <source>
        <dbReference type="ARBA" id="ARBA00004702"/>
    </source>
</evidence>
<dbReference type="GO" id="GO:0050220">
    <property type="term" value="F:prostaglandin-E synthase activity"/>
    <property type="evidence" value="ECO:0007669"/>
    <property type="project" value="UniProtKB-EC"/>
</dbReference>
<evidence type="ECO:0000256" key="17">
    <source>
        <dbReference type="ARBA" id="ARBA00031041"/>
    </source>
</evidence>
<dbReference type="InterPro" id="IPR034335">
    <property type="entry name" value="PGES2_C"/>
</dbReference>
<keyword evidence="13" id="KW-0275">Fatty acid biosynthesis</keyword>
<keyword evidence="14" id="KW-0413">Isomerase</keyword>
<dbReference type="AlphaFoldDB" id="A0A131XEI2"/>
<dbReference type="GO" id="GO:0012505">
    <property type="term" value="C:endomembrane system"/>
    <property type="evidence" value="ECO:0007669"/>
    <property type="project" value="UniProtKB-SubCell"/>
</dbReference>
<keyword evidence="20" id="KW-0808">Transferase</keyword>
<evidence type="ECO:0000256" key="2">
    <source>
        <dbReference type="ARBA" id="ARBA00007409"/>
    </source>
</evidence>
<sequence length="394" mass="44709">MAALSAQFLRCASLGKCILPPTTYINSHVAKLSSFARAGSKWKYGKLRFLAVAGIACGAVGHAYMRTVEPRKDPIGDMLSPLHIKNISNPGTRISRVVNGPTAKTGLKITMYQYQTCPFCCKVRAFLDFYGIPYNVIEVDPVLRQQLKFSDYKKVPILLVEEDGNCWQINDSTVIISMLQSYLRDIKSGFRKYLCLYDPVKVKDASGKESLEVFNKYFLMMDNAPLKGKAYEDMKEELTWRMWADDVLVHVLSPNVYRTWQEALQAFNYFSEVGEWEKNFPTWERLLVVYVGAAAMYFVAKRLKKRHNLKDDVRESFRDACHEWTTALGTEQKFHGGNLPNLADLAVYGVLSSVEGCTAFEDMLTDTNIGPWYKRMKEATSSHAGTRTLSAMTH</sequence>
<dbReference type="Gene3D" id="1.20.1050.10">
    <property type="match status" value="1"/>
</dbReference>
<dbReference type="SFLD" id="SFLDG01182">
    <property type="entry name" value="Prostaglandin_E_synthase_like"/>
    <property type="match status" value="1"/>
</dbReference>
<evidence type="ECO:0000256" key="5">
    <source>
        <dbReference type="ARBA" id="ARBA00022501"/>
    </source>
</evidence>
<dbReference type="GO" id="GO:0001516">
    <property type="term" value="P:prostaglandin biosynthetic process"/>
    <property type="evidence" value="ECO:0007669"/>
    <property type="project" value="UniProtKB-UniPathway"/>
</dbReference>
<keyword evidence="5" id="KW-0644">Prostaglandin metabolism</keyword>
<comment type="similarity">
    <text evidence="2">Belongs to the GST superfamily.</text>
</comment>
<dbReference type="SFLD" id="SFLDS00019">
    <property type="entry name" value="Glutathione_Transferase_(cytos"/>
    <property type="match status" value="1"/>
</dbReference>
<keyword evidence="9" id="KW-0276">Fatty acid metabolism</keyword>
<dbReference type="SUPFAM" id="SSF47616">
    <property type="entry name" value="GST C-terminal domain-like"/>
    <property type="match status" value="1"/>
</dbReference>
<evidence type="ECO:0000256" key="18">
    <source>
        <dbReference type="ARBA" id="ARBA00037847"/>
    </source>
</evidence>
<evidence type="ECO:0000313" key="20">
    <source>
        <dbReference type="EMBL" id="JAP64498.1"/>
    </source>
</evidence>
<feature type="domain" description="GST N-terminal" evidence="19">
    <location>
        <begin position="112"/>
        <end position="180"/>
    </location>
</feature>
<dbReference type="EC" id="5.3.99.3" evidence="3"/>
<evidence type="ECO:0000256" key="6">
    <source>
        <dbReference type="ARBA" id="ARBA00022516"/>
    </source>
</evidence>
<dbReference type="InterPro" id="IPR034334">
    <property type="entry name" value="PGES2"/>
</dbReference>
<dbReference type="InterPro" id="IPR036249">
    <property type="entry name" value="Thioredoxin-like_sf"/>
</dbReference>
<protein>
    <recommendedName>
        <fullName evidence="4">Prostaglandin E synthase 2</fullName>
        <ecNumber evidence="3">5.3.99.3</ecNumber>
    </recommendedName>
    <alternativeName>
        <fullName evidence="17">Microsomal prostaglandin E synthase 2</fullName>
    </alternativeName>
</protein>
<name>A0A131XEI2_9ACAR</name>
<dbReference type="EMBL" id="GEFH01004083">
    <property type="protein sequence ID" value="JAP64498.1"/>
    <property type="molecule type" value="mRNA"/>
</dbReference>
<dbReference type="Gene3D" id="6.20.200.30">
    <property type="match status" value="1"/>
</dbReference>
<dbReference type="GO" id="GO:0005739">
    <property type="term" value="C:mitochondrion"/>
    <property type="evidence" value="ECO:0007669"/>
    <property type="project" value="TreeGrafter"/>
</dbReference>
<keyword evidence="6" id="KW-0444">Lipid biosynthesis</keyword>
<dbReference type="InterPro" id="IPR011767">
    <property type="entry name" value="GLR_AS"/>
</dbReference>
<dbReference type="InterPro" id="IPR004045">
    <property type="entry name" value="Glutathione_S-Trfase_N"/>
</dbReference>
<dbReference type="PANTHER" id="PTHR12782">
    <property type="entry name" value="MICROSOMAL PROSTAGLANDIN E SYNTHASE-2"/>
    <property type="match status" value="1"/>
</dbReference>
<dbReference type="Gene3D" id="3.40.30.10">
    <property type="entry name" value="Glutaredoxin"/>
    <property type="match status" value="1"/>
</dbReference>
<dbReference type="InterPro" id="IPR036282">
    <property type="entry name" value="Glutathione-S-Trfase_C_sf"/>
</dbReference>
<accession>A0A131XEI2</accession>
<dbReference type="PROSITE" id="PS51354">
    <property type="entry name" value="GLUTAREDOXIN_2"/>
    <property type="match status" value="1"/>
</dbReference>
<evidence type="ECO:0000256" key="11">
    <source>
        <dbReference type="ARBA" id="ARBA00023098"/>
    </source>
</evidence>
<evidence type="ECO:0000256" key="9">
    <source>
        <dbReference type="ARBA" id="ARBA00022832"/>
    </source>
</evidence>
<proteinExistence type="evidence at transcript level"/>
<evidence type="ECO:0000256" key="12">
    <source>
        <dbReference type="ARBA" id="ARBA00023136"/>
    </source>
</evidence>
<keyword evidence="8" id="KW-0812">Transmembrane</keyword>